<keyword evidence="9" id="KW-1185">Reference proteome</keyword>
<proteinExistence type="inferred from homology"/>
<evidence type="ECO:0000256" key="2">
    <source>
        <dbReference type="ARBA" id="ARBA00005013"/>
    </source>
</evidence>
<dbReference type="AlphaFoldDB" id="A0A1R4ET21"/>
<comment type="function">
    <text evidence="6">Catalyzes the conversion of 7,8-dihydroneopterin to 6-hydroxymethyl-7,8-dihydropterin.</text>
</comment>
<dbReference type="PANTHER" id="PTHR42844">
    <property type="entry name" value="DIHYDRONEOPTERIN ALDOLASE 1-RELATED"/>
    <property type="match status" value="1"/>
</dbReference>
<dbReference type="CDD" id="cd00534">
    <property type="entry name" value="DHNA_DHNTPE"/>
    <property type="match status" value="1"/>
</dbReference>
<dbReference type="UniPathway" id="UPA00077">
    <property type="reaction ID" value="UER00154"/>
</dbReference>
<dbReference type="InterPro" id="IPR006156">
    <property type="entry name" value="Dihydroneopterin_aldolase"/>
</dbReference>
<evidence type="ECO:0000256" key="1">
    <source>
        <dbReference type="ARBA" id="ARBA00001353"/>
    </source>
</evidence>
<evidence type="ECO:0000256" key="5">
    <source>
        <dbReference type="ARBA" id="ARBA00023239"/>
    </source>
</evidence>
<feature type="domain" description="Dihydroneopterin aldolase/epimerase" evidence="7">
    <location>
        <begin position="19"/>
        <end position="131"/>
    </location>
</feature>
<dbReference type="PANTHER" id="PTHR42844:SF1">
    <property type="entry name" value="DIHYDRONEOPTERIN ALDOLASE 1-RELATED"/>
    <property type="match status" value="1"/>
</dbReference>
<dbReference type="GO" id="GO:0046656">
    <property type="term" value="P:folic acid biosynthetic process"/>
    <property type="evidence" value="ECO:0007669"/>
    <property type="project" value="UniProtKB-UniRule"/>
</dbReference>
<dbReference type="Proteomes" id="UP000195913">
    <property type="component" value="Unassembled WGS sequence"/>
</dbReference>
<dbReference type="SUPFAM" id="SSF55620">
    <property type="entry name" value="Tetrahydrobiopterin biosynthesis enzymes-like"/>
    <property type="match status" value="1"/>
</dbReference>
<dbReference type="EC" id="4.1.2.25" evidence="6"/>
<accession>A0A1R4ET21</accession>
<comment type="similarity">
    <text evidence="3 6">Belongs to the DHNA family.</text>
</comment>
<evidence type="ECO:0000256" key="4">
    <source>
        <dbReference type="ARBA" id="ARBA00022909"/>
    </source>
</evidence>
<protein>
    <recommendedName>
        <fullName evidence="6">7,8-dihydroneopterin aldolase</fullName>
        <ecNumber evidence="6">4.1.2.25</ecNumber>
    </recommendedName>
</protein>
<organism evidence="8 9">
    <name type="scientific">Arthrobacter rhombi</name>
    <dbReference type="NCBI Taxonomy" id="71253"/>
    <lineage>
        <taxon>Bacteria</taxon>
        <taxon>Bacillati</taxon>
        <taxon>Actinomycetota</taxon>
        <taxon>Actinomycetes</taxon>
        <taxon>Micrococcales</taxon>
        <taxon>Micrococcaceae</taxon>
        <taxon>Arthrobacter</taxon>
    </lineage>
</organism>
<comment type="pathway">
    <text evidence="2 6">Cofactor biosynthesis; tetrahydrofolate biosynthesis; 2-amino-4-hydroxy-6-hydroxymethyl-7,8-dihydropteridine diphosphate from 7,8-dihydroneopterin triphosphate: step 3/4.</text>
</comment>
<dbReference type="Gene3D" id="3.30.1130.10">
    <property type="match status" value="1"/>
</dbReference>
<reference evidence="8 9" key="1">
    <citation type="submission" date="2017-02" db="EMBL/GenBank/DDBJ databases">
        <authorList>
            <person name="Peterson S.W."/>
        </authorList>
    </citation>
    <scope>NUCLEOTIDE SEQUENCE [LARGE SCALE GENOMIC DNA]</scope>
    <source>
        <strain evidence="8 9">B Ar 00.02</strain>
    </source>
</reference>
<evidence type="ECO:0000313" key="9">
    <source>
        <dbReference type="Proteomes" id="UP000195913"/>
    </source>
</evidence>
<evidence type="ECO:0000259" key="7">
    <source>
        <dbReference type="SMART" id="SM00905"/>
    </source>
</evidence>
<dbReference type="RefSeq" id="WP_241895479.1">
    <property type="nucleotide sequence ID" value="NZ_FUHW01000004.1"/>
</dbReference>
<dbReference type="Pfam" id="PF02152">
    <property type="entry name" value="FolB"/>
    <property type="match status" value="1"/>
</dbReference>
<dbReference type="NCBIfam" id="TIGR00525">
    <property type="entry name" value="folB"/>
    <property type="match status" value="1"/>
</dbReference>
<keyword evidence="5 6" id="KW-0456">Lyase</keyword>
<dbReference type="SMART" id="SM00905">
    <property type="entry name" value="FolB"/>
    <property type="match status" value="1"/>
</dbReference>
<dbReference type="GO" id="GO:0004150">
    <property type="term" value="F:dihydroneopterin aldolase activity"/>
    <property type="evidence" value="ECO:0007669"/>
    <property type="project" value="UniProtKB-UniRule"/>
</dbReference>
<dbReference type="NCBIfam" id="TIGR00526">
    <property type="entry name" value="folB_dom"/>
    <property type="match status" value="1"/>
</dbReference>
<comment type="catalytic activity">
    <reaction evidence="1 6">
        <text>7,8-dihydroneopterin = 6-hydroxymethyl-7,8-dihydropterin + glycolaldehyde</text>
        <dbReference type="Rhea" id="RHEA:10540"/>
        <dbReference type="ChEBI" id="CHEBI:17001"/>
        <dbReference type="ChEBI" id="CHEBI:17071"/>
        <dbReference type="ChEBI" id="CHEBI:44841"/>
        <dbReference type="EC" id="4.1.2.25"/>
    </reaction>
</comment>
<evidence type="ECO:0000256" key="3">
    <source>
        <dbReference type="ARBA" id="ARBA00005708"/>
    </source>
</evidence>
<dbReference type="EMBL" id="FUHW01000004">
    <property type="protein sequence ID" value="SJM46818.1"/>
    <property type="molecule type" value="Genomic_DNA"/>
</dbReference>
<sequence>MGGGPSLMPAVPAEQRDRICLSGITAIGHHGVFEHEKRNGQPFVVDVVLYTDISAAEASDEVTDTAHYGELAERVKDEITAGPYNLIEKLAGKLATMVLAEFDVAAVDITVHKPKAPIEVPFGDVSIHIHRERA</sequence>
<evidence type="ECO:0000313" key="8">
    <source>
        <dbReference type="EMBL" id="SJM46818.1"/>
    </source>
</evidence>
<dbReference type="GO" id="GO:0046654">
    <property type="term" value="P:tetrahydrofolate biosynthetic process"/>
    <property type="evidence" value="ECO:0007669"/>
    <property type="project" value="UniProtKB-UniRule"/>
</dbReference>
<dbReference type="GO" id="GO:0005737">
    <property type="term" value="C:cytoplasm"/>
    <property type="evidence" value="ECO:0007669"/>
    <property type="project" value="TreeGrafter"/>
</dbReference>
<keyword evidence="4 6" id="KW-0289">Folate biosynthesis</keyword>
<gene>
    <name evidence="8" type="ORF">FM101_00625</name>
</gene>
<dbReference type="InterPro" id="IPR006157">
    <property type="entry name" value="FolB_dom"/>
</dbReference>
<name>A0A1R4ET21_9MICC</name>
<evidence type="ECO:0000256" key="6">
    <source>
        <dbReference type="RuleBase" id="RU362079"/>
    </source>
</evidence>
<dbReference type="InterPro" id="IPR043133">
    <property type="entry name" value="GTP-CH-I_C/QueF"/>
</dbReference>